<accession>A0A0C2IMN9</accession>
<dbReference type="EMBL" id="JWZT01003490">
    <property type="protein sequence ID" value="KII66664.1"/>
    <property type="molecule type" value="Genomic_DNA"/>
</dbReference>
<keyword evidence="1" id="KW-0472">Membrane</keyword>
<evidence type="ECO:0000313" key="2">
    <source>
        <dbReference type="EMBL" id="KII66664.1"/>
    </source>
</evidence>
<keyword evidence="1" id="KW-1133">Transmembrane helix</keyword>
<keyword evidence="1" id="KW-0812">Transmembrane</keyword>
<evidence type="ECO:0000313" key="3">
    <source>
        <dbReference type="Proteomes" id="UP000031668"/>
    </source>
</evidence>
<evidence type="ECO:0000256" key="1">
    <source>
        <dbReference type="SAM" id="Phobius"/>
    </source>
</evidence>
<organism evidence="2 3">
    <name type="scientific">Thelohanellus kitauei</name>
    <name type="common">Myxosporean</name>
    <dbReference type="NCBI Taxonomy" id="669202"/>
    <lineage>
        <taxon>Eukaryota</taxon>
        <taxon>Metazoa</taxon>
        <taxon>Cnidaria</taxon>
        <taxon>Myxozoa</taxon>
        <taxon>Myxosporea</taxon>
        <taxon>Bivalvulida</taxon>
        <taxon>Platysporina</taxon>
        <taxon>Myxobolidae</taxon>
        <taxon>Thelohanellus</taxon>
    </lineage>
</organism>
<proteinExistence type="predicted"/>
<dbReference type="Proteomes" id="UP000031668">
    <property type="component" value="Unassembled WGS sequence"/>
</dbReference>
<keyword evidence="3" id="KW-1185">Reference proteome</keyword>
<gene>
    <name evidence="2" type="ORF">RF11_12692</name>
</gene>
<name>A0A0C2IMN9_THEKT</name>
<sequence>MYFIPIKDPEFYQDFFHSNIAAARTNKFLNSQTTKYFVIIEKSYVRIYSHEANIALVFNSTHDIFAIITPLPIILAGIFTNKLFQVKRREKHMLRFYNLVLGLDYCCHCLIWRNENTALNLSFKLSMSIPYKKISGMK</sequence>
<dbReference type="AlphaFoldDB" id="A0A0C2IMN9"/>
<feature type="transmembrane region" description="Helical" evidence="1">
    <location>
        <begin position="64"/>
        <end position="84"/>
    </location>
</feature>
<protein>
    <submittedName>
        <fullName evidence="2">Uncharacterized protein</fullName>
    </submittedName>
</protein>
<reference evidence="2 3" key="1">
    <citation type="journal article" date="2014" name="Genome Biol. Evol.">
        <title>The genome of the myxosporean Thelohanellus kitauei shows adaptations to nutrient acquisition within its fish host.</title>
        <authorList>
            <person name="Yang Y."/>
            <person name="Xiong J."/>
            <person name="Zhou Z."/>
            <person name="Huo F."/>
            <person name="Miao W."/>
            <person name="Ran C."/>
            <person name="Liu Y."/>
            <person name="Zhang J."/>
            <person name="Feng J."/>
            <person name="Wang M."/>
            <person name="Wang M."/>
            <person name="Wang L."/>
            <person name="Yao B."/>
        </authorList>
    </citation>
    <scope>NUCLEOTIDE SEQUENCE [LARGE SCALE GENOMIC DNA]</scope>
    <source>
        <strain evidence="2">Wuqing</strain>
    </source>
</reference>
<comment type="caution">
    <text evidence="2">The sequence shown here is derived from an EMBL/GenBank/DDBJ whole genome shotgun (WGS) entry which is preliminary data.</text>
</comment>